<gene>
    <name evidence="1" type="ORF">Q31b_00940</name>
</gene>
<dbReference type="OrthoDB" id="9797435at2"/>
<accession>A0A5C6E5E8</accession>
<keyword evidence="2" id="KW-1185">Reference proteome</keyword>
<comment type="caution">
    <text evidence="1">The sequence shown here is derived from an EMBL/GenBank/DDBJ whole genome shotgun (WGS) entry which is preliminary data.</text>
</comment>
<dbReference type="Proteomes" id="UP000315471">
    <property type="component" value="Unassembled WGS sequence"/>
</dbReference>
<reference evidence="1 2" key="1">
    <citation type="submission" date="2019-02" db="EMBL/GenBank/DDBJ databases">
        <title>Deep-cultivation of Planctomycetes and their phenomic and genomic characterization uncovers novel biology.</title>
        <authorList>
            <person name="Wiegand S."/>
            <person name="Jogler M."/>
            <person name="Boedeker C."/>
            <person name="Pinto D."/>
            <person name="Vollmers J."/>
            <person name="Rivas-Marin E."/>
            <person name="Kohn T."/>
            <person name="Peeters S.H."/>
            <person name="Heuer A."/>
            <person name="Rast P."/>
            <person name="Oberbeckmann S."/>
            <person name="Bunk B."/>
            <person name="Jeske O."/>
            <person name="Meyerdierks A."/>
            <person name="Storesund J.E."/>
            <person name="Kallscheuer N."/>
            <person name="Luecker S."/>
            <person name="Lage O.M."/>
            <person name="Pohl T."/>
            <person name="Merkel B.J."/>
            <person name="Hornburger P."/>
            <person name="Mueller R.-W."/>
            <person name="Bruemmer F."/>
            <person name="Labrenz M."/>
            <person name="Spormann A.M."/>
            <person name="Op Den Camp H."/>
            <person name="Overmann J."/>
            <person name="Amann R."/>
            <person name="Jetten M.S.M."/>
            <person name="Mascher T."/>
            <person name="Medema M.H."/>
            <person name="Devos D.P."/>
            <person name="Kaster A.-K."/>
            <person name="Ovreas L."/>
            <person name="Rohde M."/>
            <person name="Galperin M.Y."/>
            <person name="Jogler C."/>
        </authorList>
    </citation>
    <scope>NUCLEOTIDE SEQUENCE [LARGE SCALE GENOMIC DNA]</scope>
    <source>
        <strain evidence="1 2">Q31b</strain>
    </source>
</reference>
<name>A0A5C6E5E8_9BACT</name>
<dbReference type="AlphaFoldDB" id="A0A5C6E5E8"/>
<organism evidence="1 2">
    <name type="scientific">Novipirellula aureliae</name>
    <dbReference type="NCBI Taxonomy" id="2527966"/>
    <lineage>
        <taxon>Bacteria</taxon>
        <taxon>Pseudomonadati</taxon>
        <taxon>Planctomycetota</taxon>
        <taxon>Planctomycetia</taxon>
        <taxon>Pirellulales</taxon>
        <taxon>Pirellulaceae</taxon>
        <taxon>Novipirellula</taxon>
    </lineage>
</organism>
<evidence type="ECO:0000313" key="2">
    <source>
        <dbReference type="Proteomes" id="UP000315471"/>
    </source>
</evidence>
<evidence type="ECO:0000313" key="1">
    <source>
        <dbReference type="EMBL" id="TWU44923.1"/>
    </source>
</evidence>
<dbReference type="RefSeq" id="WP_146597738.1">
    <property type="nucleotide sequence ID" value="NZ_SJPY01000001.1"/>
</dbReference>
<sequence length="86" mass="9755">MTTKTKATTKTRPVHEVRMGRVKAAIWANDTDNGTRHNVTISRIYKDGEQWKDSTSFGRDDLPLVAKVVDKAHDWIFEESSGNHAE</sequence>
<protein>
    <submittedName>
        <fullName evidence="1">Uncharacterized protein</fullName>
    </submittedName>
</protein>
<dbReference type="EMBL" id="SJPY01000001">
    <property type="protein sequence ID" value="TWU44923.1"/>
    <property type="molecule type" value="Genomic_DNA"/>
</dbReference>
<proteinExistence type="predicted"/>